<name>A0ACA9NJC5_9GLOM</name>
<organism evidence="1 2">
    <name type="scientific">Cetraspora pellucida</name>
    <dbReference type="NCBI Taxonomy" id="1433469"/>
    <lineage>
        <taxon>Eukaryota</taxon>
        <taxon>Fungi</taxon>
        <taxon>Fungi incertae sedis</taxon>
        <taxon>Mucoromycota</taxon>
        <taxon>Glomeromycotina</taxon>
        <taxon>Glomeromycetes</taxon>
        <taxon>Diversisporales</taxon>
        <taxon>Gigasporaceae</taxon>
        <taxon>Cetraspora</taxon>
    </lineage>
</organism>
<evidence type="ECO:0000313" key="2">
    <source>
        <dbReference type="Proteomes" id="UP000789366"/>
    </source>
</evidence>
<gene>
    <name evidence="1" type="ORF">SPELUC_LOCUS9208</name>
</gene>
<comment type="caution">
    <text evidence="1">The sequence shown here is derived from an EMBL/GenBank/DDBJ whole genome shotgun (WGS) entry which is preliminary data.</text>
</comment>
<dbReference type="EMBL" id="CAJVPW010015126">
    <property type="protein sequence ID" value="CAG8659233.1"/>
    <property type="molecule type" value="Genomic_DNA"/>
</dbReference>
<dbReference type="Proteomes" id="UP000789366">
    <property type="component" value="Unassembled WGS sequence"/>
</dbReference>
<accession>A0ACA9NJC5</accession>
<protein>
    <submittedName>
        <fullName evidence="1">16908_t:CDS:1</fullName>
    </submittedName>
</protein>
<proteinExistence type="predicted"/>
<evidence type="ECO:0000313" key="1">
    <source>
        <dbReference type="EMBL" id="CAG8659233.1"/>
    </source>
</evidence>
<reference evidence="1" key="1">
    <citation type="submission" date="2021-06" db="EMBL/GenBank/DDBJ databases">
        <authorList>
            <person name="Kallberg Y."/>
            <person name="Tangrot J."/>
            <person name="Rosling A."/>
        </authorList>
    </citation>
    <scope>NUCLEOTIDE SEQUENCE</scope>
    <source>
        <strain evidence="1">28 12/20/2015</strain>
    </source>
</reference>
<sequence>MTEINSTVIQILSDFALSLKTQVKNKNLIPHKCSNDHLNNKEDSLTEQINNDEDNKQQLPNLYQTTILNWYNFENSIYRFMTLKESQETVLDILDLLAHRHTGLVKSKIRNSLTLDNLSILGQLRNELKKAMFIKTKNQKKTVLEPSTCNNKSIDIFFDNKNESIKELNEELKEVILDMNEMSVMEEFFNFEAFKNNQEALDLE</sequence>
<keyword evidence="2" id="KW-1185">Reference proteome</keyword>